<name>A0ACB6QSI6_9PLEO</name>
<gene>
    <name evidence="1" type="ORF">BDR25DRAFT_356209</name>
</gene>
<dbReference type="Proteomes" id="UP000799755">
    <property type="component" value="Unassembled WGS sequence"/>
</dbReference>
<sequence length="173" mass="19038">MQRKEDFRIRNAPLLGTIYSGDDGTPNKEQNAAENSVTPTDTLALEEDADSIEEYLMWPPTGEVPASLSSGNTTEQAETPEQYREEQVSADAAVGEGTERKLTPQLTISGDYPKDLARSACLSNFQSVLVFRGSSNDMAIIYDAHRVVSTEVASQQAPRQYKCIPSVHIINER</sequence>
<reference evidence="1" key="1">
    <citation type="journal article" date="2020" name="Stud. Mycol.">
        <title>101 Dothideomycetes genomes: a test case for predicting lifestyles and emergence of pathogens.</title>
        <authorList>
            <person name="Haridas S."/>
            <person name="Albert R."/>
            <person name="Binder M."/>
            <person name="Bloem J."/>
            <person name="Labutti K."/>
            <person name="Salamov A."/>
            <person name="Andreopoulos B."/>
            <person name="Baker S."/>
            <person name="Barry K."/>
            <person name="Bills G."/>
            <person name="Bluhm B."/>
            <person name="Cannon C."/>
            <person name="Castanera R."/>
            <person name="Culley D."/>
            <person name="Daum C."/>
            <person name="Ezra D."/>
            <person name="Gonzalez J."/>
            <person name="Henrissat B."/>
            <person name="Kuo A."/>
            <person name="Liang C."/>
            <person name="Lipzen A."/>
            <person name="Lutzoni F."/>
            <person name="Magnuson J."/>
            <person name="Mondo S."/>
            <person name="Nolan M."/>
            <person name="Ohm R."/>
            <person name="Pangilinan J."/>
            <person name="Park H.-J."/>
            <person name="Ramirez L."/>
            <person name="Alfaro M."/>
            <person name="Sun H."/>
            <person name="Tritt A."/>
            <person name="Yoshinaga Y."/>
            <person name="Zwiers L.-H."/>
            <person name="Turgeon B."/>
            <person name="Goodwin S."/>
            <person name="Spatafora J."/>
            <person name="Crous P."/>
            <person name="Grigoriev I."/>
        </authorList>
    </citation>
    <scope>NUCLEOTIDE SEQUENCE</scope>
    <source>
        <strain evidence="1">ATCC 200398</strain>
    </source>
</reference>
<keyword evidence="2" id="KW-1185">Reference proteome</keyword>
<comment type="caution">
    <text evidence="1">The sequence shown here is derived from an EMBL/GenBank/DDBJ whole genome shotgun (WGS) entry which is preliminary data.</text>
</comment>
<evidence type="ECO:0000313" key="1">
    <source>
        <dbReference type="EMBL" id="KAF2469523.1"/>
    </source>
</evidence>
<protein>
    <submittedName>
        <fullName evidence="1">Uncharacterized protein</fullName>
    </submittedName>
</protein>
<proteinExistence type="predicted"/>
<accession>A0ACB6QSI6</accession>
<evidence type="ECO:0000313" key="2">
    <source>
        <dbReference type="Proteomes" id="UP000799755"/>
    </source>
</evidence>
<organism evidence="1 2">
    <name type="scientific">Lindgomyces ingoldianus</name>
    <dbReference type="NCBI Taxonomy" id="673940"/>
    <lineage>
        <taxon>Eukaryota</taxon>
        <taxon>Fungi</taxon>
        <taxon>Dikarya</taxon>
        <taxon>Ascomycota</taxon>
        <taxon>Pezizomycotina</taxon>
        <taxon>Dothideomycetes</taxon>
        <taxon>Pleosporomycetidae</taxon>
        <taxon>Pleosporales</taxon>
        <taxon>Lindgomycetaceae</taxon>
        <taxon>Lindgomyces</taxon>
    </lineage>
</organism>
<dbReference type="EMBL" id="MU003511">
    <property type="protein sequence ID" value="KAF2469523.1"/>
    <property type="molecule type" value="Genomic_DNA"/>
</dbReference>